<evidence type="ECO:0000256" key="3">
    <source>
        <dbReference type="ARBA" id="ARBA00022670"/>
    </source>
</evidence>
<dbReference type="PROSITE" id="PS50802">
    <property type="entry name" value="OTU"/>
    <property type="match status" value="1"/>
</dbReference>
<feature type="region of interest" description="Disordered" evidence="7">
    <location>
        <begin position="382"/>
        <end position="405"/>
    </location>
</feature>
<evidence type="ECO:0000313" key="10">
    <source>
        <dbReference type="Proteomes" id="UP000267821"/>
    </source>
</evidence>
<name>A0A3N4LFQ8_9PEZI</name>
<dbReference type="PANTHER" id="PTHR12931">
    <property type="entry name" value="UBIQUITIN THIOLESTERASE PROTEIN OTUB"/>
    <property type="match status" value="1"/>
</dbReference>
<evidence type="ECO:0000256" key="4">
    <source>
        <dbReference type="ARBA" id="ARBA00022786"/>
    </source>
</evidence>
<organism evidence="9 10">
    <name type="scientific">Terfezia boudieri ATCC MYA-4762</name>
    <dbReference type="NCBI Taxonomy" id="1051890"/>
    <lineage>
        <taxon>Eukaryota</taxon>
        <taxon>Fungi</taxon>
        <taxon>Dikarya</taxon>
        <taxon>Ascomycota</taxon>
        <taxon>Pezizomycotina</taxon>
        <taxon>Pezizomycetes</taxon>
        <taxon>Pezizales</taxon>
        <taxon>Pezizaceae</taxon>
        <taxon>Terfezia</taxon>
    </lineage>
</organism>
<evidence type="ECO:0000256" key="6">
    <source>
        <dbReference type="ARBA" id="ARBA00022807"/>
    </source>
</evidence>
<keyword evidence="3" id="KW-0645">Protease</keyword>
<evidence type="ECO:0000256" key="7">
    <source>
        <dbReference type="SAM" id="MobiDB-lite"/>
    </source>
</evidence>
<dbReference type="Gene3D" id="1.20.1300.20">
    <property type="entry name" value="Peptidase C65 Otubain, subdomain 2"/>
    <property type="match status" value="1"/>
</dbReference>
<evidence type="ECO:0000259" key="8">
    <source>
        <dbReference type="PROSITE" id="PS50802"/>
    </source>
</evidence>
<evidence type="ECO:0000256" key="1">
    <source>
        <dbReference type="ARBA" id="ARBA00000707"/>
    </source>
</evidence>
<dbReference type="InterPro" id="IPR038765">
    <property type="entry name" value="Papain-like_cys_pep_sf"/>
</dbReference>
<feature type="domain" description="OTU" evidence="8">
    <location>
        <begin position="78"/>
        <end position="281"/>
    </location>
</feature>
<dbReference type="Pfam" id="PF10275">
    <property type="entry name" value="Peptidase_C65"/>
    <property type="match status" value="1"/>
</dbReference>
<dbReference type="GO" id="GO:0006508">
    <property type="term" value="P:proteolysis"/>
    <property type="evidence" value="ECO:0007669"/>
    <property type="project" value="UniProtKB-KW"/>
</dbReference>
<sequence>MPTPQPFVQDVSVASPELTSFNEAQRLAEMEKLSSDYTPEYTGPLVGDLKSSRELAHEYVGADPIYVTKTSAMYPAYTHYRKIRGDGNCAWRAIAFGYFELLLRSNSVDVVNRERARLRSLGNLLKAADIRDYLYEDFATDTDSVFQVISTSILEEDPNAASALLTQFNEASDSSVAYLKMLTSAWMKSRPGDYEAYLETSVLEYCSIFIEPFGVELDHVGVKAFIDCLVIPADFRVEISYLDRSPGSEMNIHHFESGENPYAPTLRLLYRPGHYDIIYKAEDLSELVPFLDKPQASLVQVSFMPHLPDQFFESTPLNFFLQPVNSVANTTTTSIRTNDDRDRFRASLFQYPPFQPSPLPFQTSIFRNSAYNPSHYQSENFQPELYQPELTDVSSRGGHGSRRRV</sequence>
<evidence type="ECO:0000256" key="5">
    <source>
        <dbReference type="ARBA" id="ARBA00022801"/>
    </source>
</evidence>
<gene>
    <name evidence="9" type="ORF">L211DRAFT_793969</name>
</gene>
<dbReference type="OrthoDB" id="18915at2759"/>
<protein>
    <recommendedName>
        <fullName evidence="2">ubiquitinyl hydrolase 1</fullName>
        <ecNumber evidence="2">3.4.19.12</ecNumber>
    </recommendedName>
</protein>
<dbReference type="EC" id="3.4.19.12" evidence="2"/>
<dbReference type="EMBL" id="ML121588">
    <property type="protein sequence ID" value="RPB19521.1"/>
    <property type="molecule type" value="Genomic_DNA"/>
</dbReference>
<dbReference type="InterPro" id="IPR019400">
    <property type="entry name" value="Peptidase_C65_otubain"/>
</dbReference>
<dbReference type="InParanoid" id="A0A3N4LFQ8"/>
<dbReference type="GO" id="GO:0071108">
    <property type="term" value="P:protein K48-linked deubiquitination"/>
    <property type="evidence" value="ECO:0007669"/>
    <property type="project" value="TreeGrafter"/>
</dbReference>
<accession>A0A3N4LFQ8</accession>
<proteinExistence type="predicted"/>
<dbReference type="GO" id="GO:0043130">
    <property type="term" value="F:ubiquitin binding"/>
    <property type="evidence" value="ECO:0007669"/>
    <property type="project" value="TreeGrafter"/>
</dbReference>
<evidence type="ECO:0000256" key="2">
    <source>
        <dbReference type="ARBA" id="ARBA00012759"/>
    </source>
</evidence>
<keyword evidence="6" id="KW-0788">Thiol protease</keyword>
<reference evidence="9 10" key="1">
    <citation type="journal article" date="2018" name="Nat. Ecol. Evol.">
        <title>Pezizomycetes genomes reveal the molecular basis of ectomycorrhizal truffle lifestyle.</title>
        <authorList>
            <person name="Murat C."/>
            <person name="Payen T."/>
            <person name="Noel B."/>
            <person name="Kuo A."/>
            <person name="Morin E."/>
            <person name="Chen J."/>
            <person name="Kohler A."/>
            <person name="Krizsan K."/>
            <person name="Balestrini R."/>
            <person name="Da Silva C."/>
            <person name="Montanini B."/>
            <person name="Hainaut M."/>
            <person name="Levati E."/>
            <person name="Barry K.W."/>
            <person name="Belfiori B."/>
            <person name="Cichocki N."/>
            <person name="Clum A."/>
            <person name="Dockter R.B."/>
            <person name="Fauchery L."/>
            <person name="Guy J."/>
            <person name="Iotti M."/>
            <person name="Le Tacon F."/>
            <person name="Lindquist E.A."/>
            <person name="Lipzen A."/>
            <person name="Malagnac F."/>
            <person name="Mello A."/>
            <person name="Molinier V."/>
            <person name="Miyauchi S."/>
            <person name="Poulain J."/>
            <person name="Riccioni C."/>
            <person name="Rubini A."/>
            <person name="Sitrit Y."/>
            <person name="Splivallo R."/>
            <person name="Traeger S."/>
            <person name="Wang M."/>
            <person name="Zifcakova L."/>
            <person name="Wipf D."/>
            <person name="Zambonelli A."/>
            <person name="Paolocci F."/>
            <person name="Nowrousian M."/>
            <person name="Ottonello S."/>
            <person name="Baldrian P."/>
            <person name="Spatafora J.W."/>
            <person name="Henrissat B."/>
            <person name="Nagy L.G."/>
            <person name="Aury J.M."/>
            <person name="Wincker P."/>
            <person name="Grigoriev I.V."/>
            <person name="Bonfante P."/>
            <person name="Martin F.M."/>
        </authorList>
    </citation>
    <scope>NUCLEOTIDE SEQUENCE [LARGE SCALE GENOMIC DNA]</scope>
    <source>
        <strain evidence="9 10">ATCC MYA-4762</strain>
    </source>
</reference>
<dbReference type="AlphaFoldDB" id="A0A3N4LFQ8"/>
<keyword evidence="5" id="KW-0378">Hydrolase</keyword>
<dbReference type="InterPro" id="IPR003323">
    <property type="entry name" value="OTU_dom"/>
</dbReference>
<dbReference type="Proteomes" id="UP000267821">
    <property type="component" value="Unassembled WGS sequence"/>
</dbReference>
<dbReference type="STRING" id="1051890.A0A3N4LFQ8"/>
<dbReference type="SUPFAM" id="SSF54001">
    <property type="entry name" value="Cysteine proteinases"/>
    <property type="match status" value="1"/>
</dbReference>
<comment type="catalytic activity">
    <reaction evidence="1">
        <text>Thiol-dependent hydrolysis of ester, thioester, amide, peptide and isopeptide bonds formed by the C-terminal Gly of ubiquitin (a 76-residue protein attached to proteins as an intracellular targeting signal).</text>
        <dbReference type="EC" id="3.4.19.12"/>
    </reaction>
</comment>
<dbReference type="Gene3D" id="3.30.200.60">
    <property type="entry name" value="Peptidase C65 Otubain, subdomain 1"/>
    <property type="match status" value="1"/>
</dbReference>
<dbReference type="GO" id="GO:0004843">
    <property type="term" value="F:cysteine-type deubiquitinase activity"/>
    <property type="evidence" value="ECO:0007669"/>
    <property type="project" value="UniProtKB-EC"/>
</dbReference>
<keyword evidence="10" id="KW-1185">Reference proteome</keyword>
<dbReference type="CDD" id="cd22749">
    <property type="entry name" value="Otubain_C65"/>
    <property type="match status" value="1"/>
</dbReference>
<dbReference type="PANTHER" id="PTHR12931:SF15">
    <property type="entry name" value="UBIQUITIN THIOESTERASE OTUBAIN-LIKE"/>
    <property type="match status" value="1"/>
</dbReference>
<evidence type="ECO:0000313" key="9">
    <source>
        <dbReference type="EMBL" id="RPB19521.1"/>
    </source>
</evidence>
<dbReference type="InterPro" id="IPR042467">
    <property type="entry name" value="Peptidase_C65_otubain_sub2"/>
</dbReference>
<dbReference type="InterPro" id="IPR042468">
    <property type="entry name" value="Peptidase_C65_otubain_sub1"/>
</dbReference>
<keyword evidence="4" id="KW-0833">Ubl conjugation pathway</keyword>
<dbReference type="GO" id="GO:0005634">
    <property type="term" value="C:nucleus"/>
    <property type="evidence" value="ECO:0007669"/>
    <property type="project" value="TreeGrafter"/>
</dbReference>